<feature type="compositionally biased region" description="Polar residues" evidence="1">
    <location>
        <begin position="350"/>
        <end position="361"/>
    </location>
</feature>
<feature type="region of interest" description="Disordered" evidence="1">
    <location>
        <begin position="1577"/>
        <end position="1596"/>
    </location>
</feature>
<feature type="compositionally biased region" description="Polar residues" evidence="1">
    <location>
        <begin position="177"/>
        <end position="192"/>
    </location>
</feature>
<feature type="compositionally biased region" description="Basic and acidic residues" evidence="1">
    <location>
        <begin position="1515"/>
        <end position="1533"/>
    </location>
</feature>
<feature type="region of interest" description="Disordered" evidence="1">
    <location>
        <begin position="1511"/>
        <end position="1533"/>
    </location>
</feature>
<feature type="region of interest" description="Disordered" evidence="1">
    <location>
        <begin position="177"/>
        <end position="196"/>
    </location>
</feature>
<protein>
    <submittedName>
        <fullName evidence="2">Uncharacterized protein</fullName>
    </submittedName>
</protein>
<proteinExistence type="predicted"/>
<feature type="region of interest" description="Disordered" evidence="1">
    <location>
        <begin position="533"/>
        <end position="561"/>
    </location>
</feature>
<evidence type="ECO:0000313" key="2">
    <source>
        <dbReference type="EMBL" id="KAI7811911.1"/>
    </source>
</evidence>
<feature type="region of interest" description="Disordered" evidence="1">
    <location>
        <begin position="291"/>
        <end position="326"/>
    </location>
</feature>
<feature type="compositionally biased region" description="Basic and acidic residues" evidence="1">
    <location>
        <begin position="362"/>
        <end position="380"/>
    </location>
</feature>
<dbReference type="EMBL" id="JAFHDT010000003">
    <property type="protein sequence ID" value="KAI7811911.1"/>
    <property type="molecule type" value="Genomic_DNA"/>
</dbReference>
<gene>
    <name evidence="2" type="ORF">IRJ41_022185</name>
</gene>
<comment type="caution">
    <text evidence="2">The sequence shown here is derived from an EMBL/GenBank/DDBJ whole genome shotgun (WGS) entry which is preliminary data.</text>
</comment>
<evidence type="ECO:0000256" key="1">
    <source>
        <dbReference type="SAM" id="MobiDB-lite"/>
    </source>
</evidence>
<name>A0A9W7X0X4_TRIRA</name>
<keyword evidence="3" id="KW-1185">Reference proteome</keyword>
<accession>A0A9W7X0X4</accession>
<feature type="region of interest" description="Disordered" evidence="1">
    <location>
        <begin position="1641"/>
        <end position="1664"/>
    </location>
</feature>
<organism evidence="2 3">
    <name type="scientific">Triplophysa rosa</name>
    <name type="common">Cave loach</name>
    <dbReference type="NCBI Taxonomy" id="992332"/>
    <lineage>
        <taxon>Eukaryota</taxon>
        <taxon>Metazoa</taxon>
        <taxon>Chordata</taxon>
        <taxon>Craniata</taxon>
        <taxon>Vertebrata</taxon>
        <taxon>Euteleostomi</taxon>
        <taxon>Actinopterygii</taxon>
        <taxon>Neopterygii</taxon>
        <taxon>Teleostei</taxon>
        <taxon>Ostariophysi</taxon>
        <taxon>Cypriniformes</taxon>
        <taxon>Nemacheilidae</taxon>
        <taxon>Triplophysa</taxon>
    </lineage>
</organism>
<dbReference type="OrthoDB" id="8923208at2759"/>
<reference evidence="2" key="1">
    <citation type="submission" date="2021-02" db="EMBL/GenBank/DDBJ databases">
        <title>Comparative genomics reveals that relaxation of natural selection precedes convergent phenotypic evolution of cavefish.</title>
        <authorList>
            <person name="Peng Z."/>
        </authorList>
    </citation>
    <scope>NUCLEOTIDE SEQUENCE</scope>
    <source>
        <tissue evidence="2">Muscle</tissue>
    </source>
</reference>
<evidence type="ECO:0000313" key="3">
    <source>
        <dbReference type="Proteomes" id="UP001059041"/>
    </source>
</evidence>
<sequence>MQMGDPSGDWTSNNLDHNYSRKCLPPRSANLTYPEETTTGNYFQQYSCRILQPTSYKIVTGSTPLSNDLKPAQENHLNSKCALPTGKQKNKIVLWTPPGSRVQVFVPVNNMQETNHVPNILHCVSRPGVEVFNSNNSVCMQQQSTSVTADPNSLQQFPTKTIDNKSLNDMQRDLTHANATNNLPQQDPSTKRLTLPSDYRYNNPTTTPNGQISSLGVPVYHGVRAEYSSDNAHLQTPSTCKQNVQQNNATKKAVAVVTPLSPVEMASVNFSNKSAHALDARSVPIHHLPNFTHPLKLSADPRTMREPNEPASKQQRPKSAEPRLGSDVVKSPVCLLESTSQHNHASSLKLNCPVTDQNKPSEIQKEVSEKMPKDKQAVTDKKTNTGEMDKYSTIPVIEWPLDKLHTLMNIIQQIEDVHQKNVNKMDSRKEILRLYWNGDVCKFRNAVKSGIYQNVMEDVYNYCQGKDSVILGQIKNDTWNQVAKEFHVLKHDEVPPKIEYKSSWLNLDENLDDIDRECGISWYFRHLHSSSQEQEKGNSAGKLQHGLLDAPDKPSKRQCSTETNCQNLVPEDEQTFPKSKDKTMDNEGLYEHLSVSSNEQFLPSQNTAAQTNMPNDSLISIENVSMAETSSVISAGGHCLEEDLQKVNAPQEITLSNSKPPQELNAIPRDEQISVERFEEKTNNSAHTIQNPLPDASHKSPITGHDRFATEIVSKTPAEVQTSSIHENSPVSIIEQSLADTNRHVPTLDDVVTEETSWQPNAINPLMAITNLVKTLDNQAVAKSRSSAGTSGRGRLYGGRAVQSNELIRMSNCAGSPNVKANESQVKNSTHATQSAFREGTGHRDAKAVNKVRVEKRMQLEFENKNSDCQSHLLTETGDREDNRLLKPESVVTGQTNCQPNTVNSLEGLANVFRTLEKSDISLRIYENQIGKQEVLKRSGSGGTSPILTDLLMNRSSPKLSPTVAEQRAQIQNGSDEKPTNSDCVDEMIDEPSITERDYFAMEIGNKVPAEPQIPPENVKLCKNLPGFVHEQSLTETNSNHSMKRKRVDTEHSSHQPHIVNPLAAMTRIVCSIDKRVALGKPGMSKTKHQRSAKMSVLTKPNIQSGRTNSKLNPVVEEQQKAVQSPRMQNECYEKMDKINVRPHKVAKLCFSSEMTEIMHSSSQVNSEQCDNTDKQCDSLSSSRLFHATPELLQEEDFMESFEDEPKNSTDAAQNASLKLYKPSEDLLEGMHHSAVSETSGLDGGVCNGTDDESTIENNFTSPPKLDPVEFVPSPQMQDESSEMIPNDACALAEEHVTEVALHVNTEELEVDAFASIKINVLPHEMAEQWFASKMTEDKDLQKDIDVHTSSKDQVDVEVLDHSDDQIKVLHAFQEIEDIKPIERNNLGEVDEKLESYCCIAKWFQALNYGDGSFCMCQVKTELSEQKLEIKASDTNEEDSFGVISKDHGCIDLKVDLLTNDENSSESTKALLTLQAGTPNDAAVDNIKTAKACPVAEVVSETSEQIKYESPSKCATDKIPTRSEKANQSPDVKKGSETVCLSLYGSSNRRNGLIRNKRYKNGGEKPPENLEITINSHQKNDRRMSKKRKLGESMETDDVLNVRKKDVRVSPKSSPRVHKATPMKVSEVTNENALSSSTLTRKLFNPPHNSKSLSKKKQSLGTRQISMNNYVIRRKSMSPKSLHSSEPVLKSKFELGNPALMPLQEGFGLEFKVLPSSFNFKDGTELTHIQADALSRAKNGISYTEDKKAKRRKTIHAPAQGTWSLSPLKSKQIQSADVSSSCSLFQEFKKRYQDKKKEIVSRQNLNSS</sequence>
<feature type="region of interest" description="Disordered" evidence="1">
    <location>
        <begin position="350"/>
        <end position="380"/>
    </location>
</feature>
<dbReference type="Proteomes" id="UP001059041">
    <property type="component" value="Linkage Group LG3"/>
</dbReference>